<comment type="caution">
    <text evidence="2">The sequence shown here is derived from an EMBL/GenBank/DDBJ whole genome shotgun (WGS) entry which is preliminary data.</text>
</comment>
<evidence type="ECO:0000313" key="3">
    <source>
        <dbReference type="Proteomes" id="UP001595969"/>
    </source>
</evidence>
<name>A0ABV9MYM0_9ENTE</name>
<evidence type="ECO:0000313" key="2">
    <source>
        <dbReference type="EMBL" id="MFC4719885.1"/>
    </source>
</evidence>
<sequence>MKINKKPKSIGRFIGLVLTLIALIPILSMLFRSITVSNQLITERNQMAQVSASTTILEVKESIYDAAAGKLDELIHLPMLTEEFDLKEIEKSIRLAMVGNPNVSEIVFSTENGQFATVGEVPVDYAPTTRPWFKLAMEKKAK</sequence>
<keyword evidence="1" id="KW-1133">Transmembrane helix</keyword>
<keyword evidence="3" id="KW-1185">Reference proteome</keyword>
<dbReference type="Gene3D" id="3.30.450.20">
    <property type="entry name" value="PAS domain"/>
    <property type="match status" value="1"/>
</dbReference>
<dbReference type="RefSeq" id="WP_204652834.1">
    <property type="nucleotide sequence ID" value="NZ_JAFBFD010000002.1"/>
</dbReference>
<dbReference type="Proteomes" id="UP001595969">
    <property type="component" value="Unassembled WGS sequence"/>
</dbReference>
<evidence type="ECO:0000256" key="1">
    <source>
        <dbReference type="SAM" id="Phobius"/>
    </source>
</evidence>
<reference evidence="3" key="1">
    <citation type="journal article" date="2019" name="Int. J. Syst. Evol. Microbiol.">
        <title>The Global Catalogue of Microorganisms (GCM) 10K type strain sequencing project: providing services to taxonomists for standard genome sequencing and annotation.</title>
        <authorList>
            <consortium name="The Broad Institute Genomics Platform"/>
            <consortium name="The Broad Institute Genome Sequencing Center for Infectious Disease"/>
            <person name="Wu L."/>
            <person name="Ma J."/>
        </authorList>
    </citation>
    <scope>NUCLEOTIDE SEQUENCE [LARGE SCALE GENOMIC DNA]</scope>
    <source>
        <strain evidence="3">CGMCC 1.19032</strain>
    </source>
</reference>
<protein>
    <submittedName>
        <fullName evidence="2">Uncharacterized protein</fullName>
    </submittedName>
</protein>
<organism evidence="2 3">
    <name type="scientific">Enterococcus lemanii</name>
    <dbReference type="NCBI Taxonomy" id="1159752"/>
    <lineage>
        <taxon>Bacteria</taxon>
        <taxon>Bacillati</taxon>
        <taxon>Bacillota</taxon>
        <taxon>Bacilli</taxon>
        <taxon>Lactobacillales</taxon>
        <taxon>Enterococcaceae</taxon>
        <taxon>Enterococcus</taxon>
    </lineage>
</organism>
<proteinExistence type="predicted"/>
<accession>A0ABV9MYM0</accession>
<gene>
    <name evidence="2" type="ORF">ACFO5I_09115</name>
</gene>
<keyword evidence="1" id="KW-0812">Transmembrane</keyword>
<dbReference type="EMBL" id="JBHSGS010000049">
    <property type="protein sequence ID" value="MFC4719885.1"/>
    <property type="molecule type" value="Genomic_DNA"/>
</dbReference>
<keyword evidence="1" id="KW-0472">Membrane</keyword>
<feature type="transmembrane region" description="Helical" evidence="1">
    <location>
        <begin position="12"/>
        <end position="31"/>
    </location>
</feature>